<dbReference type="Gene3D" id="3.40.50.300">
    <property type="entry name" value="P-loop containing nucleotide triphosphate hydrolases"/>
    <property type="match status" value="1"/>
</dbReference>
<keyword evidence="2 8" id="KW-0812">Transmembrane</keyword>
<evidence type="ECO:0000256" key="8">
    <source>
        <dbReference type="SAM" id="Phobius"/>
    </source>
</evidence>
<keyword evidence="5 8" id="KW-1133">Transmembrane helix</keyword>
<feature type="region of interest" description="Disordered" evidence="7">
    <location>
        <begin position="492"/>
        <end position="530"/>
    </location>
</feature>
<evidence type="ECO:0000256" key="2">
    <source>
        <dbReference type="ARBA" id="ARBA00022692"/>
    </source>
</evidence>
<dbReference type="EMBL" id="JBHMQV010000009">
    <property type="protein sequence ID" value="MFC0843762.1"/>
    <property type="molecule type" value="Genomic_DNA"/>
</dbReference>
<dbReference type="Pfam" id="PF00005">
    <property type="entry name" value="ABC_tran"/>
    <property type="match status" value="1"/>
</dbReference>
<dbReference type="PANTHER" id="PTHR24221">
    <property type="entry name" value="ATP-BINDING CASSETTE SUB-FAMILY B"/>
    <property type="match status" value="1"/>
</dbReference>
<dbReference type="SUPFAM" id="SSF52540">
    <property type="entry name" value="P-loop containing nucleoside triphosphate hydrolases"/>
    <property type="match status" value="1"/>
</dbReference>
<feature type="domain" description="ABC transporter" evidence="9">
    <location>
        <begin position="245"/>
        <end position="486"/>
    </location>
</feature>
<protein>
    <submittedName>
        <fullName evidence="11">ATP-binding cassette domain-containing protein</fullName>
    </submittedName>
</protein>
<dbReference type="PROSITE" id="PS50929">
    <property type="entry name" value="ABC_TM1F"/>
    <property type="match status" value="1"/>
</dbReference>
<evidence type="ECO:0000256" key="7">
    <source>
        <dbReference type="SAM" id="MobiDB-lite"/>
    </source>
</evidence>
<dbReference type="InterPro" id="IPR036640">
    <property type="entry name" value="ABC1_TM_sf"/>
</dbReference>
<evidence type="ECO:0000259" key="10">
    <source>
        <dbReference type="PROSITE" id="PS50929"/>
    </source>
</evidence>
<evidence type="ECO:0000313" key="12">
    <source>
        <dbReference type="Proteomes" id="UP001589887"/>
    </source>
</evidence>
<evidence type="ECO:0000313" key="11">
    <source>
        <dbReference type="EMBL" id="MFC0843762.1"/>
    </source>
</evidence>
<evidence type="ECO:0000259" key="9">
    <source>
        <dbReference type="PROSITE" id="PS50893"/>
    </source>
</evidence>
<dbReference type="InterPro" id="IPR003439">
    <property type="entry name" value="ABC_transporter-like_ATP-bd"/>
</dbReference>
<dbReference type="PROSITE" id="PS00211">
    <property type="entry name" value="ABC_TRANSPORTER_1"/>
    <property type="match status" value="1"/>
</dbReference>
<evidence type="ECO:0000256" key="1">
    <source>
        <dbReference type="ARBA" id="ARBA00004651"/>
    </source>
</evidence>
<reference evidence="11 12" key="1">
    <citation type="submission" date="2024-09" db="EMBL/GenBank/DDBJ databases">
        <authorList>
            <person name="Sun Q."/>
            <person name="Mori K."/>
        </authorList>
    </citation>
    <scope>NUCLEOTIDE SEQUENCE [LARGE SCALE GENOMIC DNA]</scope>
    <source>
        <strain evidence="11 12">JCM 4557</strain>
    </source>
</reference>
<dbReference type="InterPro" id="IPR039421">
    <property type="entry name" value="Type_1_exporter"/>
</dbReference>
<comment type="subcellular location">
    <subcellularLocation>
        <location evidence="1">Cell membrane</location>
        <topology evidence="1">Multi-pass membrane protein</topology>
    </subcellularLocation>
</comment>
<dbReference type="Gene3D" id="1.20.1560.10">
    <property type="entry name" value="ABC transporter type 1, transmembrane domain"/>
    <property type="match status" value="1"/>
</dbReference>
<keyword evidence="4 11" id="KW-0067">ATP-binding</keyword>
<comment type="caution">
    <text evidence="11">The sequence shown here is derived from an EMBL/GenBank/DDBJ whole genome shotgun (WGS) entry which is preliminary data.</text>
</comment>
<sequence length="530" mass="57196">MLLLLRRSARVELAAMESGDFQRLLHSAQRGTVAARQMTRNSLQVLHGLVVFASAAVVLVTLHPVLLPLLLAAALPKGWGAARSARRSYRSTQTWLEHARRNQVLARLLLDRDSAPELRVHGAAEYLVESFDRMSREAAGEQARLSRAAAGTTALAGALAGLAAAGVYGLLVLLVMGSWIPLAAAGTAAIAVRTATAQLDSLVQQVNSLYEQALFYADLEAACRMAGERKVPGGGERVRAAPAAISLSEVSFRYAGVREPALDRVSLEITKGQIVALVGPNGAGKTTLSRLLCGLYTPERGSVHWDGRDLRTLRRADVHERIALVSQTFTQWPFTARTNVAIARPEARADGARLRRAAADSGFADVVERLPRGWETLLAPEFVGGAELSGGQWQRAALARAAFRGADILVYDEPTAALDPQTEIEFFDRIQELARGGQTVVLVTHRLASVRHADQIFFLDRGRLVESGSFAELLDHDGRFARLYRMQAEQYAAAPRSRTSAPEPPVSPVQPGDSAPAPAPESLREGNRVA</sequence>
<organism evidence="11 12">
    <name type="scientific">Streptomyces noboritoensis</name>
    <dbReference type="NCBI Taxonomy" id="67337"/>
    <lineage>
        <taxon>Bacteria</taxon>
        <taxon>Bacillati</taxon>
        <taxon>Actinomycetota</taxon>
        <taxon>Actinomycetes</taxon>
        <taxon>Kitasatosporales</taxon>
        <taxon>Streptomycetaceae</taxon>
        <taxon>Streptomyces</taxon>
    </lineage>
</organism>
<feature type="domain" description="ABC transmembrane type-1" evidence="10">
    <location>
        <begin position="1"/>
        <end position="211"/>
    </location>
</feature>
<dbReference type="PANTHER" id="PTHR24221:SF654">
    <property type="entry name" value="ATP-BINDING CASSETTE SUB-FAMILY B MEMBER 6"/>
    <property type="match status" value="1"/>
</dbReference>
<dbReference type="InterPro" id="IPR011527">
    <property type="entry name" value="ABC1_TM_dom"/>
</dbReference>
<accession>A0ABV6TDA5</accession>
<feature type="transmembrane region" description="Helical" evidence="8">
    <location>
        <begin position="45"/>
        <end position="66"/>
    </location>
</feature>
<dbReference type="GO" id="GO:0005524">
    <property type="term" value="F:ATP binding"/>
    <property type="evidence" value="ECO:0007669"/>
    <property type="project" value="UniProtKB-KW"/>
</dbReference>
<dbReference type="InterPro" id="IPR003593">
    <property type="entry name" value="AAA+_ATPase"/>
</dbReference>
<dbReference type="InterPro" id="IPR017871">
    <property type="entry name" value="ABC_transporter-like_CS"/>
</dbReference>
<gene>
    <name evidence="11" type="ORF">ACFH04_08540</name>
</gene>
<dbReference type="InterPro" id="IPR027417">
    <property type="entry name" value="P-loop_NTPase"/>
</dbReference>
<feature type="transmembrane region" description="Helical" evidence="8">
    <location>
        <begin position="154"/>
        <end position="175"/>
    </location>
</feature>
<keyword evidence="12" id="KW-1185">Reference proteome</keyword>
<evidence type="ECO:0000256" key="3">
    <source>
        <dbReference type="ARBA" id="ARBA00022741"/>
    </source>
</evidence>
<keyword evidence="3" id="KW-0547">Nucleotide-binding</keyword>
<name>A0ABV6TDA5_9ACTN</name>
<proteinExistence type="predicted"/>
<dbReference type="SMART" id="SM00382">
    <property type="entry name" value="AAA"/>
    <property type="match status" value="1"/>
</dbReference>
<dbReference type="PROSITE" id="PS50893">
    <property type="entry name" value="ABC_TRANSPORTER_2"/>
    <property type="match status" value="1"/>
</dbReference>
<keyword evidence="6 8" id="KW-0472">Membrane</keyword>
<evidence type="ECO:0000256" key="5">
    <source>
        <dbReference type="ARBA" id="ARBA00022989"/>
    </source>
</evidence>
<evidence type="ECO:0000256" key="4">
    <source>
        <dbReference type="ARBA" id="ARBA00022840"/>
    </source>
</evidence>
<dbReference type="Proteomes" id="UP001589887">
    <property type="component" value="Unassembled WGS sequence"/>
</dbReference>
<dbReference type="RefSeq" id="WP_394317476.1">
    <property type="nucleotide sequence ID" value="NZ_JBHMQV010000009.1"/>
</dbReference>
<dbReference type="SUPFAM" id="SSF90123">
    <property type="entry name" value="ABC transporter transmembrane region"/>
    <property type="match status" value="1"/>
</dbReference>
<evidence type="ECO:0000256" key="6">
    <source>
        <dbReference type="ARBA" id="ARBA00023136"/>
    </source>
</evidence>